<sequence length="220" mass="23990">MIVGYARVSTHEQNLKLQLRALEASGCAAIFSDQGASGKLATRPGLSQALEGLEPGGKLVVWRLDRLGRSLVNLVRLLEDLGKRGIGFQSITEHIDTSSSGGRLVFHMMAALAEFEHNLISERTRAGVAAARAEGKRLGRLPSLSLTQCQQACHLWDLHAWSTRQVAEQLGIHRRTLLRHIAKAQQSGQLSSKDELVSHADCPVCASGAIPYFSDLRDHL</sequence>
<evidence type="ECO:0000256" key="2">
    <source>
        <dbReference type="ARBA" id="ARBA00022908"/>
    </source>
</evidence>
<comment type="similarity">
    <text evidence="1">Belongs to the site-specific recombinase resolvase family.</text>
</comment>
<dbReference type="RefSeq" id="WP_306992118.1">
    <property type="nucleotide sequence ID" value="NZ_JAUTBB010000001.1"/>
</dbReference>
<comment type="caution">
    <text evidence="9">The sequence shown here is derived from an EMBL/GenBank/DDBJ whole genome shotgun (WGS) entry which is preliminary data.</text>
</comment>
<dbReference type="Proteomes" id="UP001234354">
    <property type="component" value="Unassembled WGS sequence"/>
</dbReference>
<dbReference type="PANTHER" id="PTHR30461">
    <property type="entry name" value="DNA-INVERTASE FROM LAMBDOID PROPHAGE"/>
    <property type="match status" value="1"/>
</dbReference>
<evidence type="ECO:0000256" key="5">
    <source>
        <dbReference type="ARBA" id="ARBA00023172"/>
    </source>
</evidence>
<keyword evidence="5" id="KW-0233">DNA recombination</keyword>
<dbReference type="SUPFAM" id="SSF53041">
    <property type="entry name" value="Resolvase-like"/>
    <property type="match status" value="1"/>
</dbReference>
<proteinExistence type="inferred from homology"/>
<dbReference type="Gene3D" id="3.40.50.1390">
    <property type="entry name" value="Resolvase, N-terminal catalytic domain"/>
    <property type="match status" value="1"/>
</dbReference>
<dbReference type="AlphaFoldDB" id="A0AAW8GAE2"/>
<dbReference type="InterPro" id="IPR006118">
    <property type="entry name" value="Recombinase_CS"/>
</dbReference>
<dbReference type="GO" id="GO:0015074">
    <property type="term" value="P:DNA integration"/>
    <property type="evidence" value="ECO:0007669"/>
    <property type="project" value="UniProtKB-KW"/>
</dbReference>
<dbReference type="CDD" id="cd03768">
    <property type="entry name" value="SR_ResInv"/>
    <property type="match status" value="1"/>
</dbReference>
<dbReference type="PROSITE" id="PS00397">
    <property type="entry name" value="RECOMBINASES_1"/>
    <property type="match status" value="1"/>
</dbReference>
<dbReference type="InterPro" id="IPR050639">
    <property type="entry name" value="SSR_resolvase"/>
</dbReference>
<feature type="domain" description="Resolvase/invertase-type recombinase catalytic" evidence="8">
    <location>
        <begin position="1"/>
        <end position="135"/>
    </location>
</feature>
<feature type="active site" description="O-(5'-phospho-DNA)-serine intermediate" evidence="6 7">
    <location>
        <position position="9"/>
    </location>
</feature>
<protein>
    <submittedName>
        <fullName evidence="9">DNA invertase Pin-like site-specific DNA recombinase</fullName>
    </submittedName>
</protein>
<evidence type="ECO:0000256" key="6">
    <source>
        <dbReference type="PIRSR" id="PIRSR606118-50"/>
    </source>
</evidence>
<dbReference type="FunFam" id="3.40.50.1390:FF:000001">
    <property type="entry name" value="DNA recombinase"/>
    <property type="match status" value="1"/>
</dbReference>
<keyword evidence="4" id="KW-0238">DNA-binding</keyword>
<dbReference type="Pfam" id="PF00239">
    <property type="entry name" value="Resolvase"/>
    <property type="match status" value="1"/>
</dbReference>
<evidence type="ECO:0000313" key="10">
    <source>
        <dbReference type="Proteomes" id="UP001234354"/>
    </source>
</evidence>
<accession>A0AAW8GAE2</accession>
<dbReference type="InterPro" id="IPR006119">
    <property type="entry name" value="Resolv_N"/>
</dbReference>
<dbReference type="EMBL" id="JAUTBB010000001">
    <property type="protein sequence ID" value="MDQ1119158.1"/>
    <property type="molecule type" value="Genomic_DNA"/>
</dbReference>
<name>A0AAW8GAE2_9GAMM</name>
<dbReference type="PROSITE" id="PS51736">
    <property type="entry name" value="RECOMBINASES_3"/>
    <property type="match status" value="1"/>
</dbReference>
<keyword evidence="3" id="KW-0230">DNA invertase</keyword>
<dbReference type="GO" id="GO:0003677">
    <property type="term" value="F:DNA binding"/>
    <property type="evidence" value="ECO:0007669"/>
    <property type="project" value="UniProtKB-KW"/>
</dbReference>
<organism evidence="9 10">
    <name type="scientific">Pseudoxanthomonas winnipegensis</name>
    <dbReference type="NCBI Taxonomy" id="2480810"/>
    <lineage>
        <taxon>Bacteria</taxon>
        <taxon>Pseudomonadati</taxon>
        <taxon>Pseudomonadota</taxon>
        <taxon>Gammaproteobacteria</taxon>
        <taxon>Lysobacterales</taxon>
        <taxon>Lysobacteraceae</taxon>
        <taxon>Pseudoxanthomonas</taxon>
    </lineage>
</organism>
<evidence type="ECO:0000259" key="8">
    <source>
        <dbReference type="PROSITE" id="PS51736"/>
    </source>
</evidence>
<evidence type="ECO:0000256" key="4">
    <source>
        <dbReference type="ARBA" id="ARBA00023125"/>
    </source>
</evidence>
<gene>
    <name evidence="9" type="ORF">QE383_001466</name>
</gene>
<dbReference type="GO" id="GO:0000150">
    <property type="term" value="F:DNA strand exchange activity"/>
    <property type="evidence" value="ECO:0007669"/>
    <property type="project" value="UniProtKB-KW"/>
</dbReference>
<evidence type="ECO:0000256" key="3">
    <source>
        <dbReference type="ARBA" id="ARBA00023100"/>
    </source>
</evidence>
<dbReference type="SMART" id="SM00857">
    <property type="entry name" value="Resolvase"/>
    <property type="match status" value="1"/>
</dbReference>
<dbReference type="InterPro" id="IPR036162">
    <property type="entry name" value="Resolvase-like_N_sf"/>
</dbReference>
<evidence type="ECO:0000256" key="7">
    <source>
        <dbReference type="PROSITE-ProRule" id="PRU10137"/>
    </source>
</evidence>
<dbReference type="PANTHER" id="PTHR30461:SF2">
    <property type="entry name" value="SERINE RECOMBINASE PINE-RELATED"/>
    <property type="match status" value="1"/>
</dbReference>
<evidence type="ECO:0000256" key="1">
    <source>
        <dbReference type="ARBA" id="ARBA00009913"/>
    </source>
</evidence>
<reference evidence="9" key="1">
    <citation type="submission" date="2023-07" db="EMBL/GenBank/DDBJ databases">
        <title>Functional and genomic diversity of the sorghum phyllosphere microbiome.</title>
        <authorList>
            <person name="Shade A."/>
        </authorList>
    </citation>
    <scope>NUCLEOTIDE SEQUENCE</scope>
    <source>
        <strain evidence="9">SORGH_AS_0908</strain>
    </source>
</reference>
<evidence type="ECO:0000313" key="9">
    <source>
        <dbReference type="EMBL" id="MDQ1119158.1"/>
    </source>
</evidence>
<keyword evidence="2" id="KW-0229">DNA integration</keyword>